<dbReference type="PANTHER" id="PTHR36507:SF1">
    <property type="entry name" value="BLL1555 PROTEIN"/>
    <property type="match status" value="1"/>
</dbReference>
<keyword evidence="7" id="KW-0186">Copper</keyword>
<comment type="cofactor">
    <cofactor evidence="1">
        <name>Cu cation</name>
        <dbReference type="ChEBI" id="CHEBI:23378"/>
    </cofactor>
</comment>
<dbReference type="SUPFAM" id="SSF49503">
    <property type="entry name" value="Cupredoxins"/>
    <property type="match status" value="1"/>
</dbReference>
<dbReference type="InterPro" id="IPR052721">
    <property type="entry name" value="ET_Amicyanin"/>
</dbReference>
<sequence length="132" mass="14329">MNSATTLRSILGALALSAIGATGAWAQEKITVPTEEGVAATEVPADAIVVNIAKMKYQTPELTIKTGDTVYWINNEVMPHNVAFKKGVVDEGEFRGDMLGKDEAYAITFNEAGTFDYFCTPHPFMRAKVIVE</sequence>
<keyword evidence="5" id="KW-0574">Periplasm</keyword>
<keyword evidence="3" id="KW-0813">Transport</keyword>
<evidence type="ECO:0000256" key="6">
    <source>
        <dbReference type="ARBA" id="ARBA00022982"/>
    </source>
</evidence>
<name>A0ABQ1VNT9_9RHOB</name>
<feature type="signal peptide" evidence="9">
    <location>
        <begin position="1"/>
        <end position="26"/>
    </location>
</feature>
<evidence type="ECO:0000256" key="8">
    <source>
        <dbReference type="NCBIfam" id="TIGR02657"/>
    </source>
</evidence>
<comment type="subcellular location">
    <subcellularLocation>
        <location evidence="2">Periplasm</location>
    </subcellularLocation>
</comment>
<dbReference type="PANTHER" id="PTHR36507">
    <property type="entry name" value="BLL1555 PROTEIN"/>
    <property type="match status" value="1"/>
</dbReference>
<dbReference type="Gene3D" id="2.60.40.420">
    <property type="entry name" value="Cupredoxins - blue copper proteins"/>
    <property type="match status" value="1"/>
</dbReference>
<evidence type="ECO:0000313" key="12">
    <source>
        <dbReference type="Proteomes" id="UP000640509"/>
    </source>
</evidence>
<dbReference type="PRINTS" id="PR00156">
    <property type="entry name" value="COPPERBLUE"/>
</dbReference>
<evidence type="ECO:0000256" key="7">
    <source>
        <dbReference type="ARBA" id="ARBA00023008"/>
    </source>
</evidence>
<dbReference type="InterPro" id="IPR002386">
    <property type="entry name" value="Amicyanin/Pseudoazurin"/>
</dbReference>
<gene>
    <name evidence="11" type="ORF">GCM10011402_35530</name>
</gene>
<dbReference type="CDD" id="cd13921">
    <property type="entry name" value="Amicyanin"/>
    <property type="match status" value="1"/>
</dbReference>
<dbReference type="Pfam" id="PF00127">
    <property type="entry name" value="Copper-bind"/>
    <property type="match status" value="1"/>
</dbReference>
<accession>A0ABQ1VNT9</accession>
<dbReference type="InterPro" id="IPR035668">
    <property type="entry name" value="Amicyanin"/>
</dbReference>
<dbReference type="RefSeq" id="WP_188716936.1">
    <property type="nucleotide sequence ID" value="NZ_BMIV01000025.1"/>
</dbReference>
<feature type="chain" id="PRO_5045904261" description="Amicyanin" evidence="9">
    <location>
        <begin position="27"/>
        <end position="132"/>
    </location>
</feature>
<evidence type="ECO:0000256" key="5">
    <source>
        <dbReference type="ARBA" id="ARBA00022764"/>
    </source>
</evidence>
<dbReference type="EMBL" id="BMIV01000025">
    <property type="protein sequence ID" value="GGF79808.1"/>
    <property type="molecule type" value="Genomic_DNA"/>
</dbReference>
<evidence type="ECO:0000256" key="4">
    <source>
        <dbReference type="ARBA" id="ARBA00022723"/>
    </source>
</evidence>
<keyword evidence="4" id="KW-0479">Metal-binding</keyword>
<evidence type="ECO:0000256" key="9">
    <source>
        <dbReference type="SAM" id="SignalP"/>
    </source>
</evidence>
<reference evidence="12" key="1">
    <citation type="journal article" date="2019" name="Int. J. Syst. Evol. Microbiol.">
        <title>The Global Catalogue of Microorganisms (GCM) 10K type strain sequencing project: providing services to taxonomists for standard genome sequencing and annotation.</title>
        <authorList>
            <consortium name="The Broad Institute Genomics Platform"/>
            <consortium name="The Broad Institute Genome Sequencing Center for Infectious Disease"/>
            <person name="Wu L."/>
            <person name="Ma J."/>
        </authorList>
    </citation>
    <scope>NUCLEOTIDE SEQUENCE [LARGE SCALE GENOMIC DNA]</scope>
    <source>
        <strain evidence="12">CGMCC 1.15419</strain>
    </source>
</reference>
<organism evidence="11 12">
    <name type="scientific">Paracoccus acridae</name>
    <dbReference type="NCBI Taxonomy" id="1795310"/>
    <lineage>
        <taxon>Bacteria</taxon>
        <taxon>Pseudomonadati</taxon>
        <taxon>Pseudomonadota</taxon>
        <taxon>Alphaproteobacteria</taxon>
        <taxon>Rhodobacterales</taxon>
        <taxon>Paracoccaceae</taxon>
        <taxon>Paracoccus</taxon>
    </lineage>
</organism>
<proteinExistence type="predicted"/>
<keyword evidence="9" id="KW-0732">Signal</keyword>
<feature type="domain" description="Blue (type 1) copper" evidence="10">
    <location>
        <begin position="48"/>
        <end position="132"/>
    </location>
</feature>
<evidence type="ECO:0000256" key="1">
    <source>
        <dbReference type="ARBA" id="ARBA00001935"/>
    </source>
</evidence>
<keyword evidence="12" id="KW-1185">Reference proteome</keyword>
<dbReference type="PRINTS" id="PR00155">
    <property type="entry name" value="AMICYANIN"/>
</dbReference>
<dbReference type="InterPro" id="IPR013475">
    <property type="entry name" value="Amicyanin_Para/Methyl"/>
</dbReference>
<keyword evidence="6" id="KW-0249">Electron transport</keyword>
<dbReference type="InterPro" id="IPR000923">
    <property type="entry name" value="BlueCu_1"/>
</dbReference>
<evidence type="ECO:0000259" key="10">
    <source>
        <dbReference type="Pfam" id="PF00127"/>
    </source>
</evidence>
<evidence type="ECO:0000256" key="3">
    <source>
        <dbReference type="ARBA" id="ARBA00022448"/>
    </source>
</evidence>
<dbReference type="NCBIfam" id="TIGR02657">
    <property type="entry name" value="amicyanin"/>
    <property type="match status" value="1"/>
</dbReference>
<comment type="caution">
    <text evidence="11">The sequence shown here is derived from an EMBL/GenBank/DDBJ whole genome shotgun (WGS) entry which is preliminary data.</text>
</comment>
<dbReference type="InterPro" id="IPR008972">
    <property type="entry name" value="Cupredoxin"/>
</dbReference>
<dbReference type="Proteomes" id="UP000640509">
    <property type="component" value="Unassembled WGS sequence"/>
</dbReference>
<dbReference type="InterPro" id="IPR001235">
    <property type="entry name" value="Copper_blue_Plastocyanin"/>
</dbReference>
<evidence type="ECO:0000256" key="2">
    <source>
        <dbReference type="ARBA" id="ARBA00004418"/>
    </source>
</evidence>
<evidence type="ECO:0000313" key="11">
    <source>
        <dbReference type="EMBL" id="GGF79808.1"/>
    </source>
</evidence>
<protein>
    <recommendedName>
        <fullName evidence="8">Amicyanin</fullName>
    </recommendedName>
</protein>